<reference evidence="1" key="1">
    <citation type="submission" date="2025-08" db="UniProtKB">
        <authorList>
            <consortium name="Ensembl"/>
        </authorList>
    </citation>
    <scope>IDENTIFICATION</scope>
</reference>
<sequence>MIHNVLLFCIFNDIESFCSSIPYCPSLHVCLFLVCLNLCQIVVGYPTFSLAYSFLILRHFFPAISVQRFASFNLSDFLTPSSALWFSVSLWVEQCLQHD</sequence>
<dbReference type="Proteomes" id="UP000261580">
    <property type="component" value="Unassembled WGS sequence"/>
</dbReference>
<keyword evidence="2" id="KW-1185">Reference proteome</keyword>
<organism evidence="1 2">
    <name type="scientific">Neolamprologus brichardi</name>
    <name type="common">Fairy cichlid</name>
    <name type="synonym">Lamprologus brichardi</name>
    <dbReference type="NCBI Taxonomy" id="32507"/>
    <lineage>
        <taxon>Eukaryota</taxon>
        <taxon>Metazoa</taxon>
        <taxon>Chordata</taxon>
        <taxon>Craniata</taxon>
        <taxon>Vertebrata</taxon>
        <taxon>Euteleostomi</taxon>
        <taxon>Actinopterygii</taxon>
        <taxon>Neopterygii</taxon>
        <taxon>Teleostei</taxon>
        <taxon>Neoteleostei</taxon>
        <taxon>Acanthomorphata</taxon>
        <taxon>Ovalentaria</taxon>
        <taxon>Cichlomorphae</taxon>
        <taxon>Cichliformes</taxon>
        <taxon>Cichlidae</taxon>
        <taxon>African cichlids</taxon>
        <taxon>Pseudocrenilabrinae</taxon>
        <taxon>Lamprologini</taxon>
        <taxon>Neolamprologus</taxon>
    </lineage>
</organism>
<evidence type="ECO:0000313" key="1">
    <source>
        <dbReference type="Ensembl" id="ENSNBRP00000029935.1"/>
    </source>
</evidence>
<accession>A0A3Q4I0M1</accession>
<dbReference type="AlphaFoldDB" id="A0A3Q4I0M1"/>
<protein>
    <submittedName>
        <fullName evidence="1">Uncharacterized protein</fullName>
    </submittedName>
</protein>
<dbReference type="Ensembl" id="ENSNBRT00000030698.1">
    <property type="protein sequence ID" value="ENSNBRP00000029935.1"/>
    <property type="gene ID" value="ENSNBRG00000022781.1"/>
</dbReference>
<reference evidence="1" key="2">
    <citation type="submission" date="2025-09" db="UniProtKB">
        <authorList>
            <consortium name="Ensembl"/>
        </authorList>
    </citation>
    <scope>IDENTIFICATION</scope>
</reference>
<name>A0A3Q4I0M1_NEOBR</name>
<proteinExistence type="predicted"/>
<evidence type="ECO:0000313" key="2">
    <source>
        <dbReference type="Proteomes" id="UP000261580"/>
    </source>
</evidence>